<feature type="compositionally biased region" description="Polar residues" evidence="3">
    <location>
        <begin position="280"/>
        <end position="296"/>
    </location>
</feature>
<evidence type="ECO:0000256" key="1">
    <source>
        <dbReference type="ARBA" id="ARBA00004123"/>
    </source>
</evidence>
<comment type="subcellular location">
    <subcellularLocation>
        <location evidence="1">Nucleus</location>
    </subcellularLocation>
</comment>
<dbReference type="KEGG" id="mbe:MBM_01840"/>
<dbReference type="PANTHER" id="PTHR14689">
    <property type="entry name" value="PHORBOL-ESTER_DAG-TYPE DOMAIN-CONTAINING PROTEIN"/>
    <property type="match status" value="1"/>
</dbReference>
<dbReference type="Proteomes" id="UP000006753">
    <property type="component" value="Unassembled WGS sequence"/>
</dbReference>
<feature type="compositionally biased region" description="Acidic residues" evidence="3">
    <location>
        <begin position="265"/>
        <end position="275"/>
    </location>
</feature>
<feature type="region of interest" description="Disordered" evidence="3">
    <location>
        <begin position="1"/>
        <end position="491"/>
    </location>
</feature>
<dbReference type="OrthoDB" id="21499at2759"/>
<dbReference type="Pfam" id="PF13926">
    <property type="entry name" value="DUF4211"/>
    <property type="match status" value="1"/>
</dbReference>
<feature type="domain" description="DUF4211" evidence="4">
    <location>
        <begin position="492"/>
        <end position="633"/>
    </location>
</feature>
<dbReference type="EMBL" id="JH921430">
    <property type="protein sequence ID" value="EKD19888.1"/>
    <property type="molecule type" value="Genomic_DNA"/>
</dbReference>
<dbReference type="PROSITE" id="PS00354">
    <property type="entry name" value="HMGI_Y"/>
    <property type="match status" value="1"/>
</dbReference>
<dbReference type="GO" id="GO:0006355">
    <property type="term" value="P:regulation of DNA-templated transcription"/>
    <property type="evidence" value="ECO:0007669"/>
    <property type="project" value="InterPro"/>
</dbReference>
<evidence type="ECO:0000313" key="6">
    <source>
        <dbReference type="Proteomes" id="UP000006753"/>
    </source>
</evidence>
<accession>K1XGE4</accession>
<dbReference type="OMA" id="WRDFHIN"/>
<feature type="compositionally biased region" description="Acidic residues" evidence="3">
    <location>
        <begin position="456"/>
        <end position="467"/>
    </location>
</feature>
<feature type="compositionally biased region" description="Basic and acidic residues" evidence="3">
    <location>
        <begin position="412"/>
        <end position="421"/>
    </location>
</feature>
<evidence type="ECO:0000256" key="3">
    <source>
        <dbReference type="SAM" id="MobiDB-lite"/>
    </source>
</evidence>
<dbReference type="InterPro" id="IPR000637">
    <property type="entry name" value="HMGI/Y_DNA-bd_CS"/>
</dbReference>
<evidence type="ECO:0000313" key="5">
    <source>
        <dbReference type="EMBL" id="EKD19888.1"/>
    </source>
</evidence>
<evidence type="ECO:0000256" key="2">
    <source>
        <dbReference type="ARBA" id="ARBA00023242"/>
    </source>
</evidence>
<dbReference type="InterPro" id="IPR025451">
    <property type="entry name" value="DUF4211"/>
</dbReference>
<evidence type="ECO:0000259" key="4">
    <source>
        <dbReference type="Pfam" id="PF13926"/>
    </source>
</evidence>
<feature type="compositionally biased region" description="Acidic residues" evidence="3">
    <location>
        <begin position="57"/>
        <end position="66"/>
    </location>
</feature>
<feature type="region of interest" description="Disordered" evidence="3">
    <location>
        <begin position="637"/>
        <end position="660"/>
    </location>
</feature>
<proteinExistence type="predicted"/>
<gene>
    <name evidence="5" type="ORF">MBM_01840</name>
</gene>
<feature type="compositionally biased region" description="Acidic residues" evidence="3">
    <location>
        <begin position="429"/>
        <end position="448"/>
    </location>
</feature>
<dbReference type="eggNOG" id="ENOG502S7B9">
    <property type="taxonomic scope" value="Eukaryota"/>
</dbReference>
<feature type="compositionally biased region" description="Low complexity" evidence="3">
    <location>
        <begin position="21"/>
        <end position="35"/>
    </location>
</feature>
<dbReference type="PANTHER" id="PTHR14689:SF0">
    <property type="entry name" value="COILED-COIL DOMAIN-CONTAINING PROTEIN 82"/>
    <property type="match status" value="1"/>
</dbReference>
<feature type="compositionally biased region" description="Acidic residues" evidence="3">
    <location>
        <begin position="147"/>
        <end position="156"/>
    </location>
</feature>
<keyword evidence="6" id="KW-1185">Reference proteome</keyword>
<protein>
    <recommendedName>
        <fullName evidence="4">DUF4211 domain-containing protein</fullName>
    </recommendedName>
</protein>
<reference evidence="5 6" key="1">
    <citation type="journal article" date="2012" name="BMC Genomics">
        <title>Sequencing the genome of Marssonina brunnea reveals fungus-poplar co-evolution.</title>
        <authorList>
            <person name="Zhu S."/>
            <person name="Cao Y.-Z."/>
            <person name="Jiang C."/>
            <person name="Tan B.-Y."/>
            <person name="Wang Z."/>
            <person name="Feng S."/>
            <person name="Zhang L."/>
            <person name="Su X.-H."/>
            <person name="Brejova B."/>
            <person name="Vinar T."/>
            <person name="Xu M."/>
            <person name="Wang M.-X."/>
            <person name="Zhang S.-G."/>
            <person name="Huang M.-R."/>
            <person name="Wu R."/>
            <person name="Zhou Y."/>
        </authorList>
    </citation>
    <scope>NUCLEOTIDE SEQUENCE [LARGE SCALE GENOMIC DNA]</scope>
    <source>
        <strain evidence="5 6">MB_m1</strain>
    </source>
</reference>
<sequence length="768" mass="85875">MPPKIERKARRKRQTRLTFEPAPSSSSAPSSMAPAKVRYERAGKSGQTISSPKVAVDEEESSEDEVLGSARRSGNAVDTTPARGKTNLAKKLFKTLPAPGTIPQARPGYPIATPQEDSEYGNVRLPSSIRRSGFLAAEKKSRKPGLEEADSSDGSDVEQNSLTPSGKARGKLPECIGLSEDETPRLTRSRAQRSSQVSVLQGATKSTAAKTVAPKKGRGRPRKAPLPDSSEDEVMLLPTVESNSAVKAVSTKISRKPSPIVIQSDVEEEDEDDDLIVSSPKRSQQPLHKNAQQASDSDSEDVRSSPLKRRRPKMNIVSDEDEDLPPVISPLKRSRKATESDDSDDILPSPLKRPRFVPTQEQSEEEEELPNVAELARRRKAKGKGRALSESPDMPASSGRATRQQVTRRHRTEKEKQMELLKRRRAGESIEELTESESEDDDDDDQNDEFQKLTFFDDDEEEEDEEVVPSRKRAKVRRQRGDSSDEEAGESDFVIEDDEGPLGVPDYTMDIPLEFTHAAHKSPKEHFRDVIEWMVQNKLNPGFARDDPVYRQGFAKLDSEYLGYADSKFVSTQWTAEFTRAVYARPMMRVTKLRPGEGVEILGEAKCQPCNHRKHQPTFALQFTGKAYQKDTLEEIDGDSDSEDAASDGSDDGDKASVNSKGFALPSQEKVWMSGSVCAQNAQQAHTLVHWRWHLNDWVVSSLEEEGHLQPCKLAEREKMTSKKRMKLANKVVDRWGEENKIKTLYRDFKSQLDTARELKAKARGGWR</sequence>
<dbReference type="GO" id="GO:0005634">
    <property type="term" value="C:nucleus"/>
    <property type="evidence" value="ECO:0007669"/>
    <property type="project" value="UniProtKB-SubCell"/>
</dbReference>
<dbReference type="GeneID" id="18757775"/>
<dbReference type="STRING" id="1072389.K1XGE4"/>
<dbReference type="HOGENOM" id="CLU_021433_2_0_1"/>
<feature type="compositionally biased region" description="Basic residues" evidence="3">
    <location>
        <begin position="213"/>
        <end position="223"/>
    </location>
</feature>
<organism evidence="5 6">
    <name type="scientific">Marssonina brunnea f. sp. multigermtubi (strain MB_m1)</name>
    <name type="common">Marssonina leaf spot fungus</name>
    <dbReference type="NCBI Taxonomy" id="1072389"/>
    <lineage>
        <taxon>Eukaryota</taxon>
        <taxon>Fungi</taxon>
        <taxon>Dikarya</taxon>
        <taxon>Ascomycota</taxon>
        <taxon>Pezizomycotina</taxon>
        <taxon>Leotiomycetes</taxon>
        <taxon>Helotiales</taxon>
        <taxon>Drepanopezizaceae</taxon>
        <taxon>Drepanopeziza</taxon>
    </lineage>
</organism>
<feature type="compositionally biased region" description="Acidic residues" evidence="3">
    <location>
        <begin position="637"/>
        <end position="651"/>
    </location>
</feature>
<dbReference type="InParanoid" id="K1XGE4"/>
<name>K1XGE4_MARBU</name>
<keyword evidence="2" id="KW-0539">Nucleus</keyword>
<dbReference type="AlphaFoldDB" id="K1XGE4"/>